<accession>A0A1H1MRC9</accession>
<keyword evidence="5" id="KW-1185">Reference proteome</keyword>
<dbReference type="Pfam" id="PF25837">
    <property type="entry name" value="Apionate_lact_N"/>
    <property type="match status" value="1"/>
</dbReference>
<evidence type="ECO:0000313" key="4">
    <source>
        <dbReference type="EMBL" id="SDR89287.1"/>
    </source>
</evidence>
<reference evidence="4 5" key="1">
    <citation type="submission" date="2016-10" db="EMBL/GenBank/DDBJ databases">
        <authorList>
            <person name="de Groot N.N."/>
        </authorList>
    </citation>
    <scope>NUCLEOTIDE SEQUENCE [LARGE SCALE GENOMIC DNA]</scope>
    <source>
        <strain evidence="4 5">DSM 21800</strain>
    </source>
</reference>
<dbReference type="Proteomes" id="UP000199103">
    <property type="component" value="Chromosome I"/>
</dbReference>
<dbReference type="AlphaFoldDB" id="A0A1H1MRC9"/>
<evidence type="ECO:0000259" key="3">
    <source>
        <dbReference type="Pfam" id="PF25838"/>
    </source>
</evidence>
<evidence type="ECO:0000256" key="1">
    <source>
        <dbReference type="SAM" id="MobiDB-lite"/>
    </source>
</evidence>
<dbReference type="Pfam" id="PF25838">
    <property type="entry name" value="Apionate_lact_M"/>
    <property type="match status" value="1"/>
</dbReference>
<feature type="compositionally biased region" description="Basic and acidic residues" evidence="1">
    <location>
        <begin position="1"/>
        <end position="11"/>
    </location>
</feature>
<dbReference type="EMBL" id="LT629772">
    <property type="protein sequence ID" value="SDR89287.1"/>
    <property type="molecule type" value="Genomic_DNA"/>
</dbReference>
<dbReference type="RefSeq" id="WP_091518552.1">
    <property type="nucleotide sequence ID" value="NZ_LT629772.1"/>
</dbReference>
<proteinExistence type="predicted"/>
<evidence type="ECO:0000259" key="2">
    <source>
        <dbReference type="Pfam" id="PF25837"/>
    </source>
</evidence>
<dbReference type="InterPro" id="IPR058787">
    <property type="entry name" value="ApnL_M"/>
</dbReference>
<protein>
    <submittedName>
        <fullName evidence="4">Uncharacterized protein</fullName>
    </submittedName>
</protein>
<feature type="domain" description="D-apionate lactonase TIM barrel" evidence="3">
    <location>
        <begin position="351"/>
        <end position="541"/>
    </location>
</feature>
<evidence type="ECO:0000313" key="5">
    <source>
        <dbReference type="Proteomes" id="UP000199103"/>
    </source>
</evidence>
<feature type="domain" description="D-apionate lactonase N-terminal" evidence="2">
    <location>
        <begin position="30"/>
        <end position="243"/>
    </location>
</feature>
<dbReference type="STRING" id="630515.SAMN04489812_0230"/>
<dbReference type="InterPro" id="IPR058788">
    <property type="entry name" value="ApnL_N"/>
</dbReference>
<gene>
    <name evidence="4" type="ORF">SAMN04489812_0230</name>
</gene>
<name>A0A1H1MRC9_9ACTN</name>
<feature type="region of interest" description="Disordered" evidence="1">
    <location>
        <begin position="1"/>
        <end position="34"/>
    </location>
</feature>
<sequence>MSAHDHQDGDRVVGMTAGPAVDGAGTSWGDGETPDRIVTAGRWTLSLRGAELADIRHGGHPVLRGIRFIVRDHDWRTAENLILDIGDEHPDRLRFAVRSLLDGVPVLQWDADLRLGPELEFVVRGRVLRDFRRNRIGLIVLHAPGLAGRHLEVLHPDGTEQSTAFPSDISAHQPALDVTGYRWRTDGLAAELRLVGDVFEMEDQRNWTDASYKTYSTPLAEPFPVSVGRGDLIEQSLTLSCRSTATAVSGPKPMLIMPSAESLPILQTGAGTAPDDAGAGGSPALRLPIMVELPADEKRWPAVLYRAGRDADGADLDVRIIASDPDQVVAVLDALRGTAICRIAVYDRASSRTTVPLTAALRRTMAAVLPDVEVVAGTRAHFTELNRTIDQFSDHRGGLTFSITPQMHDLSRAQVIESLPMQRPVAEQAVRLAGGRPVHIGPVTLRSRFNAVATTPFVPDDHDPNDHLRGGLVDGYGAQQVPEATDPRQTSAGVAAWTVSSIAALAVPGVSTLTLFEAWGPRGLRAAPSAPPHPAGRVIDWVATAGPLTPVPSITIIDGPAAAIGVLCQRLGTGGSGDRRQLLIGNPGDRAAVLQVSATTTGAPQSLGEEATLAAEPRGVRVTVPPASTVRLVLDC</sequence>
<organism evidence="4 5">
    <name type="scientific">Microlunatus soli</name>
    <dbReference type="NCBI Taxonomy" id="630515"/>
    <lineage>
        <taxon>Bacteria</taxon>
        <taxon>Bacillati</taxon>
        <taxon>Actinomycetota</taxon>
        <taxon>Actinomycetes</taxon>
        <taxon>Propionibacteriales</taxon>
        <taxon>Propionibacteriaceae</taxon>
        <taxon>Microlunatus</taxon>
    </lineage>
</organism>